<keyword evidence="1" id="KW-0472">Membrane</keyword>
<feature type="domain" description="SGNH hydrolase-type esterase" evidence="2">
    <location>
        <begin position="67"/>
        <end position="258"/>
    </location>
</feature>
<dbReference type="AlphaFoldDB" id="A0A8J2YM23"/>
<dbReference type="Gene3D" id="3.40.50.1110">
    <property type="entry name" value="SGNH hydrolase"/>
    <property type="match status" value="1"/>
</dbReference>
<dbReference type="EMBL" id="BMIR01000021">
    <property type="protein sequence ID" value="GGE52251.1"/>
    <property type="molecule type" value="Genomic_DNA"/>
</dbReference>
<dbReference type="InterPro" id="IPR013830">
    <property type="entry name" value="SGNH_hydro"/>
</dbReference>
<dbReference type="Proteomes" id="UP000628775">
    <property type="component" value="Unassembled WGS sequence"/>
</dbReference>
<evidence type="ECO:0000313" key="3">
    <source>
        <dbReference type="EMBL" id="GGE52251.1"/>
    </source>
</evidence>
<gene>
    <name evidence="3" type="primary">ypmR</name>
    <name evidence="3" type="ORF">GCM10011391_33850</name>
</gene>
<protein>
    <recommendedName>
        <fullName evidence="2">SGNH hydrolase-type esterase domain-containing protein</fullName>
    </recommendedName>
</protein>
<keyword evidence="1" id="KW-0812">Transmembrane</keyword>
<dbReference type="GO" id="GO:0004622">
    <property type="term" value="F:phosphatidylcholine lysophospholipase activity"/>
    <property type="evidence" value="ECO:0007669"/>
    <property type="project" value="TreeGrafter"/>
</dbReference>
<comment type="caution">
    <text evidence="3">The sequence shown here is derived from an EMBL/GenBank/DDBJ whole genome shotgun (WGS) entry which is preliminary data.</text>
</comment>
<keyword evidence="1" id="KW-1133">Transmembrane helix</keyword>
<evidence type="ECO:0000259" key="2">
    <source>
        <dbReference type="Pfam" id="PF13472"/>
    </source>
</evidence>
<proteinExistence type="predicted"/>
<reference evidence="3" key="2">
    <citation type="submission" date="2020-09" db="EMBL/GenBank/DDBJ databases">
        <authorList>
            <person name="Sun Q."/>
            <person name="Zhou Y."/>
        </authorList>
    </citation>
    <scope>NUCLEOTIDE SEQUENCE</scope>
    <source>
        <strain evidence="3">CGMCC 1.15371</strain>
    </source>
</reference>
<dbReference type="CDD" id="cd04506">
    <property type="entry name" value="SGNH_hydrolase_YpmR_like"/>
    <property type="match status" value="1"/>
</dbReference>
<evidence type="ECO:0000256" key="1">
    <source>
        <dbReference type="SAM" id="Phobius"/>
    </source>
</evidence>
<dbReference type="Pfam" id="PF13472">
    <property type="entry name" value="Lipase_GDSL_2"/>
    <property type="match status" value="1"/>
</dbReference>
<evidence type="ECO:0000313" key="4">
    <source>
        <dbReference type="Proteomes" id="UP000628775"/>
    </source>
</evidence>
<name>A0A8J2YM23_9BACL</name>
<dbReference type="InterPro" id="IPR051532">
    <property type="entry name" value="Ester_Hydrolysis_Enzymes"/>
</dbReference>
<organism evidence="3 4">
    <name type="scientific">Pullulanibacillus camelliae</name>
    <dbReference type="NCBI Taxonomy" id="1707096"/>
    <lineage>
        <taxon>Bacteria</taxon>
        <taxon>Bacillati</taxon>
        <taxon>Bacillota</taxon>
        <taxon>Bacilli</taxon>
        <taxon>Bacillales</taxon>
        <taxon>Sporolactobacillaceae</taxon>
        <taxon>Pullulanibacillus</taxon>
    </lineage>
</organism>
<reference evidence="3" key="1">
    <citation type="journal article" date="2014" name="Int. J. Syst. Evol. Microbiol.">
        <title>Complete genome sequence of Corynebacterium casei LMG S-19264T (=DSM 44701T), isolated from a smear-ripened cheese.</title>
        <authorList>
            <consortium name="US DOE Joint Genome Institute (JGI-PGF)"/>
            <person name="Walter F."/>
            <person name="Albersmeier A."/>
            <person name="Kalinowski J."/>
            <person name="Ruckert C."/>
        </authorList>
    </citation>
    <scope>NUCLEOTIDE SEQUENCE</scope>
    <source>
        <strain evidence="3">CGMCC 1.15371</strain>
    </source>
</reference>
<dbReference type="PANTHER" id="PTHR30383:SF27">
    <property type="entry name" value="SPORE GERMINATION LIPASE LIPC"/>
    <property type="match status" value="1"/>
</dbReference>
<accession>A0A8J2YM23</accession>
<feature type="transmembrane region" description="Helical" evidence="1">
    <location>
        <begin position="13"/>
        <end position="35"/>
    </location>
</feature>
<keyword evidence="4" id="KW-1185">Reference proteome</keyword>
<dbReference type="SUPFAM" id="SSF52266">
    <property type="entry name" value="SGNH hydrolase"/>
    <property type="match status" value="1"/>
</dbReference>
<dbReference type="PANTHER" id="PTHR30383">
    <property type="entry name" value="THIOESTERASE 1/PROTEASE 1/LYSOPHOSPHOLIPASE L1"/>
    <property type="match status" value="1"/>
</dbReference>
<dbReference type="InterPro" id="IPR036514">
    <property type="entry name" value="SGNH_hydro_sf"/>
</dbReference>
<sequence length="270" mass="30861">MDKRGVETFKRKVLWRLITILLVALFLAVILFNVYTHYFKDYEGKPQRLHTIPSEHVTMQMDLNITAIGDSLTQGVGDPEEQGYAGITAKGLQASSAVAQVNFEDYGVRGDTTSDLLDVLNKSKVEDALAHSDYIFLTIGGNDLVGVLKKHFLQLDLDDFEAQRVTYTKNLYAILTKIRQLNSQATIYYLGLYNPFEDYFGELNSQFVTILDEWNNATQTILNLYPNTTFVPTYDLFHGKTDQLLYTDHFHPNKEGYHLMAKRLLNTIEK</sequence>